<evidence type="ECO:0000313" key="5">
    <source>
        <dbReference type="EMBL" id="RQH06039.1"/>
    </source>
</evidence>
<dbReference type="RefSeq" id="WP_124151416.1">
    <property type="nucleotide sequence ID" value="NZ_RQIS01000008.1"/>
</dbReference>
<proteinExistence type="predicted"/>
<evidence type="ECO:0000256" key="2">
    <source>
        <dbReference type="ARBA" id="ARBA00022840"/>
    </source>
</evidence>
<reference evidence="5 6" key="1">
    <citation type="submission" date="2018-11" db="EMBL/GenBank/DDBJ databases">
        <title>Paraburkholderia sp. DHOA04, isolated from soil.</title>
        <authorList>
            <person name="Gao Z.-H."/>
            <person name="Qiu L.-H."/>
            <person name="Fu J.-C."/>
        </authorList>
    </citation>
    <scope>NUCLEOTIDE SEQUENCE [LARGE SCALE GENOMIC DNA]</scope>
    <source>
        <strain evidence="5 6">DHOA04</strain>
    </source>
</reference>
<feature type="compositionally biased region" description="Polar residues" evidence="3">
    <location>
        <begin position="287"/>
        <end position="296"/>
    </location>
</feature>
<evidence type="ECO:0000259" key="4">
    <source>
        <dbReference type="Pfam" id="PF01656"/>
    </source>
</evidence>
<evidence type="ECO:0000256" key="3">
    <source>
        <dbReference type="SAM" id="MobiDB-lite"/>
    </source>
</evidence>
<evidence type="ECO:0000256" key="1">
    <source>
        <dbReference type="ARBA" id="ARBA00022741"/>
    </source>
</evidence>
<dbReference type="PANTHER" id="PTHR43384:SF6">
    <property type="entry name" value="SEPTUM SITE-DETERMINING PROTEIN MIND HOMOLOG, CHLOROPLASTIC"/>
    <property type="match status" value="1"/>
</dbReference>
<dbReference type="EMBL" id="RQIS01000008">
    <property type="protein sequence ID" value="RQH06039.1"/>
    <property type="molecule type" value="Genomic_DNA"/>
</dbReference>
<dbReference type="InterPro" id="IPR050625">
    <property type="entry name" value="ParA/MinD_ATPase"/>
</dbReference>
<dbReference type="PANTHER" id="PTHR43384">
    <property type="entry name" value="SEPTUM SITE-DETERMINING PROTEIN MIND HOMOLOG, CHLOROPLASTIC-RELATED"/>
    <property type="match status" value="1"/>
</dbReference>
<dbReference type="InterPro" id="IPR027417">
    <property type="entry name" value="P-loop_NTPase"/>
</dbReference>
<comment type="caution">
    <text evidence="5">The sequence shown here is derived from an EMBL/GenBank/DDBJ whole genome shotgun (WGS) entry which is preliminary data.</text>
</comment>
<keyword evidence="2" id="KW-0067">ATP-binding</keyword>
<dbReference type="GO" id="GO:0051782">
    <property type="term" value="P:negative regulation of cell division"/>
    <property type="evidence" value="ECO:0007669"/>
    <property type="project" value="TreeGrafter"/>
</dbReference>
<accession>A0A3N6MQU5</accession>
<keyword evidence="1" id="KW-0547">Nucleotide-binding</keyword>
<dbReference type="GO" id="GO:0016887">
    <property type="term" value="F:ATP hydrolysis activity"/>
    <property type="evidence" value="ECO:0007669"/>
    <property type="project" value="TreeGrafter"/>
</dbReference>
<dbReference type="InterPro" id="IPR002586">
    <property type="entry name" value="CobQ/CobB/MinD/ParA_Nub-bd_dom"/>
</dbReference>
<dbReference type="Gene3D" id="3.40.50.300">
    <property type="entry name" value="P-loop containing nucleotide triphosphate hydrolases"/>
    <property type="match status" value="1"/>
</dbReference>
<protein>
    <submittedName>
        <fullName evidence="5">MinD/ParA family protein</fullName>
    </submittedName>
</protein>
<dbReference type="GO" id="GO:0005829">
    <property type="term" value="C:cytosol"/>
    <property type="evidence" value="ECO:0007669"/>
    <property type="project" value="TreeGrafter"/>
</dbReference>
<keyword evidence="6" id="KW-1185">Reference proteome</keyword>
<dbReference type="OrthoDB" id="5296586at2"/>
<name>A0A3N6MQU5_9BURK</name>
<dbReference type="AlphaFoldDB" id="A0A3N6MQU5"/>
<sequence length="317" mass="33138">MDKFVIDQAEGLRRLLAREGSRVVAVTGGPGSPGRTTTVVNLAAALTAQGKDVLVIDECPGAQSVCATLGTVRGAANFAALMRGEMELADAAGQHALGFGVLVVSAETRAQYSDEQLQKLLAGPADVVLIDTQLDADGALSSLAVHAHDVLVVMRVAAQSITDTYACLKRLHFAHAIGQFRVLANHVASVADAETTLENLVGVASRYLNVSLESAGCIAAETHMARAQKLGRCVVDAFPSALSARDFRRLAADLPHWPMRPALSSRLPGASRLSGDTDADRADAFVSSVTGDQSASAPAHTGWRADLPVQRSSTQHA</sequence>
<dbReference type="SUPFAM" id="SSF52540">
    <property type="entry name" value="P-loop containing nucleoside triphosphate hydrolases"/>
    <property type="match status" value="1"/>
</dbReference>
<dbReference type="GO" id="GO:0005524">
    <property type="term" value="F:ATP binding"/>
    <property type="evidence" value="ECO:0007669"/>
    <property type="project" value="UniProtKB-KW"/>
</dbReference>
<dbReference type="Pfam" id="PF01656">
    <property type="entry name" value="CbiA"/>
    <property type="match status" value="1"/>
</dbReference>
<feature type="domain" description="CobQ/CobB/MinD/ParA nucleotide binding" evidence="4">
    <location>
        <begin position="24"/>
        <end position="157"/>
    </location>
</feature>
<dbReference type="Proteomes" id="UP000272778">
    <property type="component" value="Unassembled WGS sequence"/>
</dbReference>
<feature type="region of interest" description="Disordered" evidence="3">
    <location>
        <begin position="284"/>
        <end position="317"/>
    </location>
</feature>
<dbReference type="GO" id="GO:0009898">
    <property type="term" value="C:cytoplasmic side of plasma membrane"/>
    <property type="evidence" value="ECO:0007669"/>
    <property type="project" value="TreeGrafter"/>
</dbReference>
<evidence type="ECO:0000313" key="6">
    <source>
        <dbReference type="Proteomes" id="UP000272778"/>
    </source>
</evidence>
<gene>
    <name evidence="5" type="ORF">D1Y85_12690</name>
</gene>
<organism evidence="5 6">
    <name type="scientific">Paraburkholderia dinghuensis</name>
    <dbReference type="NCBI Taxonomy" id="2305225"/>
    <lineage>
        <taxon>Bacteria</taxon>
        <taxon>Pseudomonadati</taxon>
        <taxon>Pseudomonadota</taxon>
        <taxon>Betaproteobacteria</taxon>
        <taxon>Burkholderiales</taxon>
        <taxon>Burkholderiaceae</taxon>
        <taxon>Paraburkholderia</taxon>
    </lineage>
</organism>